<feature type="signal peptide" evidence="1">
    <location>
        <begin position="1"/>
        <end position="24"/>
    </location>
</feature>
<sequence>MMMKKTNKLMSSSFLVSLSHSITGITCCPPPASFQFHSHFLLFSTNKSNPNPKPRFPYSSNPTHANLQQLLLEKSKSGFDKLDDALAVFDKMLHMKPLPSVYQFAQLCSSLPL</sequence>
<dbReference type="EMBL" id="JAUIZM010000001">
    <property type="protein sequence ID" value="KAK1402252.1"/>
    <property type="molecule type" value="Genomic_DNA"/>
</dbReference>
<keyword evidence="3" id="KW-1185">Reference proteome</keyword>
<evidence type="ECO:0000313" key="2">
    <source>
        <dbReference type="EMBL" id="KAK1402252.1"/>
    </source>
</evidence>
<gene>
    <name evidence="2" type="ORF">POM88_001857</name>
</gene>
<dbReference type="Proteomes" id="UP001237642">
    <property type="component" value="Unassembled WGS sequence"/>
</dbReference>
<protein>
    <recommendedName>
        <fullName evidence="4">Pentatricopeptide repeat-containing protein</fullName>
    </recommendedName>
</protein>
<accession>A0AAD8JGZ1</accession>
<proteinExistence type="predicted"/>
<feature type="chain" id="PRO_5042018519" description="Pentatricopeptide repeat-containing protein" evidence="1">
    <location>
        <begin position="25"/>
        <end position="113"/>
    </location>
</feature>
<reference evidence="2" key="2">
    <citation type="submission" date="2023-05" db="EMBL/GenBank/DDBJ databases">
        <authorList>
            <person name="Schelkunov M.I."/>
        </authorList>
    </citation>
    <scope>NUCLEOTIDE SEQUENCE</scope>
    <source>
        <strain evidence="2">Hsosn_3</strain>
        <tissue evidence="2">Leaf</tissue>
    </source>
</reference>
<evidence type="ECO:0000256" key="1">
    <source>
        <dbReference type="SAM" id="SignalP"/>
    </source>
</evidence>
<evidence type="ECO:0008006" key="4">
    <source>
        <dbReference type="Google" id="ProtNLM"/>
    </source>
</evidence>
<comment type="caution">
    <text evidence="2">The sequence shown here is derived from an EMBL/GenBank/DDBJ whole genome shotgun (WGS) entry which is preliminary data.</text>
</comment>
<reference evidence="2" key="1">
    <citation type="submission" date="2023-02" db="EMBL/GenBank/DDBJ databases">
        <title>Genome of toxic invasive species Heracleum sosnowskyi carries increased number of genes despite the absence of recent whole-genome duplications.</title>
        <authorList>
            <person name="Schelkunov M."/>
            <person name="Shtratnikova V."/>
            <person name="Makarenko M."/>
            <person name="Klepikova A."/>
            <person name="Omelchenko D."/>
            <person name="Novikova G."/>
            <person name="Obukhova E."/>
            <person name="Bogdanov V."/>
            <person name="Penin A."/>
            <person name="Logacheva M."/>
        </authorList>
    </citation>
    <scope>NUCLEOTIDE SEQUENCE</scope>
    <source>
        <strain evidence="2">Hsosn_3</strain>
        <tissue evidence="2">Leaf</tissue>
    </source>
</reference>
<name>A0AAD8JGZ1_9APIA</name>
<keyword evidence="1" id="KW-0732">Signal</keyword>
<dbReference type="AlphaFoldDB" id="A0AAD8JGZ1"/>
<organism evidence="2 3">
    <name type="scientific">Heracleum sosnowskyi</name>
    <dbReference type="NCBI Taxonomy" id="360622"/>
    <lineage>
        <taxon>Eukaryota</taxon>
        <taxon>Viridiplantae</taxon>
        <taxon>Streptophyta</taxon>
        <taxon>Embryophyta</taxon>
        <taxon>Tracheophyta</taxon>
        <taxon>Spermatophyta</taxon>
        <taxon>Magnoliopsida</taxon>
        <taxon>eudicotyledons</taxon>
        <taxon>Gunneridae</taxon>
        <taxon>Pentapetalae</taxon>
        <taxon>asterids</taxon>
        <taxon>campanulids</taxon>
        <taxon>Apiales</taxon>
        <taxon>Apiaceae</taxon>
        <taxon>Apioideae</taxon>
        <taxon>apioid superclade</taxon>
        <taxon>Tordylieae</taxon>
        <taxon>Tordyliinae</taxon>
        <taxon>Heracleum</taxon>
    </lineage>
</organism>
<evidence type="ECO:0000313" key="3">
    <source>
        <dbReference type="Proteomes" id="UP001237642"/>
    </source>
</evidence>